<name>A0A193LHV5_9GAMM</name>
<keyword evidence="3" id="KW-1185">Reference proteome</keyword>
<keyword evidence="1" id="KW-0472">Membrane</keyword>
<dbReference type="Proteomes" id="UP000092695">
    <property type="component" value="Chromosome"/>
</dbReference>
<dbReference type="KEGG" id="woc:BA177_13580"/>
<feature type="transmembrane region" description="Helical" evidence="1">
    <location>
        <begin position="7"/>
        <end position="32"/>
    </location>
</feature>
<sequence length="285" mass="30498">MKRKQQAFTLVELVVTIAISGIVVSFMAMFIAGPVAGFADQTRRAELVDMSESALRRIARDIRRALPNSVRVTSNGAVVALEMLNSVDGVRYREQPPGDADRQLDFASADDAFNSIGQFTQIALPFSSSSHYLSIYNVGVPGADAYEMSNVITPPGTQIDIDADALAGEDNIRLSPAFRFAYGSPGQRLFLLDGPISYLCNTATGTLHRYTGYALASNQGDRDSDAELLAAGADRVLVTDRVAACNIAYAPGTAQRAGLVTLAMSVADSNERVALLHQVHVDNVP</sequence>
<dbReference type="OrthoDB" id="9788802at2"/>
<dbReference type="InterPro" id="IPR045584">
    <property type="entry name" value="Pilin-like"/>
</dbReference>
<evidence type="ECO:0008006" key="4">
    <source>
        <dbReference type="Google" id="ProtNLM"/>
    </source>
</evidence>
<dbReference type="EMBL" id="CP016268">
    <property type="protein sequence ID" value="ANO52092.1"/>
    <property type="molecule type" value="Genomic_DNA"/>
</dbReference>
<dbReference type="Pfam" id="PF07963">
    <property type="entry name" value="N_methyl"/>
    <property type="match status" value="1"/>
</dbReference>
<protein>
    <recommendedName>
        <fullName evidence="4">Pilus assembly protein MshO</fullName>
    </recommendedName>
</protein>
<keyword evidence="1" id="KW-0812">Transmembrane</keyword>
<dbReference type="STRING" id="1548547.BA177_13580"/>
<proteinExistence type="predicted"/>
<keyword evidence="1" id="KW-1133">Transmembrane helix</keyword>
<dbReference type="RefSeq" id="WP_068617081.1">
    <property type="nucleotide sequence ID" value="NZ_CP016268.1"/>
</dbReference>
<dbReference type="InterPro" id="IPR012902">
    <property type="entry name" value="N_methyl_site"/>
</dbReference>
<dbReference type="SUPFAM" id="SSF54523">
    <property type="entry name" value="Pili subunits"/>
    <property type="match status" value="1"/>
</dbReference>
<organism evidence="2 3">
    <name type="scientific">Woeseia oceani</name>
    <dbReference type="NCBI Taxonomy" id="1548547"/>
    <lineage>
        <taxon>Bacteria</taxon>
        <taxon>Pseudomonadati</taxon>
        <taxon>Pseudomonadota</taxon>
        <taxon>Gammaproteobacteria</taxon>
        <taxon>Woeseiales</taxon>
        <taxon>Woeseiaceae</taxon>
        <taxon>Woeseia</taxon>
    </lineage>
</organism>
<reference evidence="2 3" key="1">
    <citation type="submission" date="2016-06" db="EMBL/GenBank/DDBJ databases">
        <title>Complete genome sequence of a deep-branching marine Gamma Proteobacterium Woeseia oceani type strain XK5.</title>
        <authorList>
            <person name="Mu D."/>
            <person name="Du Z."/>
        </authorList>
    </citation>
    <scope>NUCLEOTIDE SEQUENCE [LARGE SCALE GENOMIC DNA]</scope>
    <source>
        <strain evidence="2 3">XK5</strain>
    </source>
</reference>
<evidence type="ECO:0000256" key="1">
    <source>
        <dbReference type="SAM" id="Phobius"/>
    </source>
</evidence>
<evidence type="ECO:0000313" key="2">
    <source>
        <dbReference type="EMBL" id="ANO52092.1"/>
    </source>
</evidence>
<dbReference type="NCBIfam" id="TIGR02532">
    <property type="entry name" value="IV_pilin_GFxxxE"/>
    <property type="match status" value="1"/>
</dbReference>
<gene>
    <name evidence="2" type="ORF">BA177_13580</name>
</gene>
<accession>A0A193LHV5</accession>
<dbReference type="AlphaFoldDB" id="A0A193LHV5"/>
<evidence type="ECO:0000313" key="3">
    <source>
        <dbReference type="Proteomes" id="UP000092695"/>
    </source>
</evidence>